<keyword evidence="1 10" id="KW-0808">Transferase</keyword>
<evidence type="ECO:0000256" key="1">
    <source>
        <dbReference type="ARBA" id="ARBA00022679"/>
    </source>
</evidence>
<reference evidence="10 11" key="2">
    <citation type="journal article" date="2012" name="Int. J. Syst. Evol. Microbiol.">
        <title>Magnetococcus marinus gen. nov., sp. nov., a marine, magnetotactic bacterium that represents a novel lineage (Magnetococcaceae fam. nov.; Magnetococcales ord. nov.) at the base of the Alphaproteobacteria.</title>
        <authorList>
            <person name="Bazylinski D.A."/>
            <person name="Williams T.J."/>
            <person name="Lefevre C.T."/>
            <person name="Berg R.J."/>
            <person name="Zhang C.L."/>
            <person name="Bowser S.S."/>
            <person name="Dean A.J."/>
            <person name="Beveridge T.J."/>
        </authorList>
    </citation>
    <scope>NUCLEOTIDE SEQUENCE [LARGE SCALE GENOMIC DNA]</scope>
    <source>
        <strain evidence="11">ATCC BAA-1437 / JCM 17883 / MC-1</strain>
    </source>
</reference>
<dbReference type="PANTHER" id="PTHR43675">
    <property type="entry name" value="ARSENITE METHYLTRANSFERASE"/>
    <property type="match status" value="1"/>
</dbReference>
<organism evidence="10 11">
    <name type="scientific">Magnetococcus marinus (strain ATCC BAA-1437 / JCM 17883 / MC-1)</name>
    <dbReference type="NCBI Taxonomy" id="156889"/>
    <lineage>
        <taxon>Bacteria</taxon>
        <taxon>Pseudomonadati</taxon>
        <taxon>Pseudomonadota</taxon>
        <taxon>Magnetococcia</taxon>
        <taxon>Magnetococcales</taxon>
        <taxon>Magnetococcaceae</taxon>
        <taxon>Magnetococcus</taxon>
    </lineage>
</organism>
<dbReference type="HOGENOM" id="CLU_052868_2_0_5"/>
<dbReference type="InterPro" id="IPR026669">
    <property type="entry name" value="Arsenite_MeTrfase-like"/>
</dbReference>
<dbReference type="Proteomes" id="UP000002586">
    <property type="component" value="Chromosome"/>
</dbReference>
<dbReference type="Gene3D" id="3.40.50.150">
    <property type="entry name" value="Vaccinia Virus protein VP39"/>
    <property type="match status" value="2"/>
</dbReference>
<comment type="catalytic activity">
    <reaction evidence="7">
        <text>arsenic triglutathione + 2 [thioredoxin]-dithiol + 2 S-adenosyl-L-methionine + H2O = dimethylarsinous acid + 2 [thioredoxin]-disulfide + 3 glutathione + 2 S-adenosyl-L-homocysteine + 2 H(+)</text>
        <dbReference type="Rhea" id="RHEA:69464"/>
        <dbReference type="Rhea" id="RHEA-COMP:10698"/>
        <dbReference type="Rhea" id="RHEA-COMP:10700"/>
        <dbReference type="ChEBI" id="CHEBI:15377"/>
        <dbReference type="ChEBI" id="CHEBI:15378"/>
        <dbReference type="ChEBI" id="CHEBI:23808"/>
        <dbReference type="ChEBI" id="CHEBI:29950"/>
        <dbReference type="ChEBI" id="CHEBI:50058"/>
        <dbReference type="ChEBI" id="CHEBI:57856"/>
        <dbReference type="ChEBI" id="CHEBI:57925"/>
        <dbReference type="ChEBI" id="CHEBI:59789"/>
        <dbReference type="ChEBI" id="CHEBI:183640"/>
        <dbReference type="EC" id="2.1.1.137"/>
    </reaction>
</comment>
<gene>
    <name evidence="10" type="ordered locus">Mmc1_1418</name>
</gene>
<evidence type="ECO:0000256" key="2">
    <source>
        <dbReference type="ARBA" id="ARBA00022691"/>
    </source>
</evidence>
<dbReference type="CDD" id="cd02440">
    <property type="entry name" value="AdoMet_MTases"/>
    <property type="match status" value="1"/>
</dbReference>
<dbReference type="SUPFAM" id="SSF53335">
    <property type="entry name" value="S-adenosyl-L-methionine-dependent methyltransferases"/>
    <property type="match status" value="1"/>
</dbReference>
<dbReference type="InterPro" id="IPR029063">
    <property type="entry name" value="SAM-dependent_MTases_sf"/>
</dbReference>
<evidence type="ECO:0000256" key="3">
    <source>
        <dbReference type="ARBA" id="ARBA00034487"/>
    </source>
</evidence>
<dbReference type="GO" id="GO:0032259">
    <property type="term" value="P:methylation"/>
    <property type="evidence" value="ECO:0007669"/>
    <property type="project" value="UniProtKB-KW"/>
</dbReference>
<comment type="catalytic activity">
    <reaction evidence="6">
        <text>arsenic triglutathione + [thioredoxin]-dithiol + S-adenosyl-L-methionine + 2 H2O = methylarsonous acid + [thioredoxin]-disulfide + 3 glutathione + S-adenosyl-L-homocysteine + H(+)</text>
        <dbReference type="Rhea" id="RHEA:69460"/>
        <dbReference type="Rhea" id="RHEA-COMP:10698"/>
        <dbReference type="Rhea" id="RHEA-COMP:10700"/>
        <dbReference type="ChEBI" id="CHEBI:15377"/>
        <dbReference type="ChEBI" id="CHEBI:15378"/>
        <dbReference type="ChEBI" id="CHEBI:17826"/>
        <dbReference type="ChEBI" id="CHEBI:29950"/>
        <dbReference type="ChEBI" id="CHEBI:50058"/>
        <dbReference type="ChEBI" id="CHEBI:57856"/>
        <dbReference type="ChEBI" id="CHEBI:57925"/>
        <dbReference type="ChEBI" id="CHEBI:59789"/>
        <dbReference type="ChEBI" id="CHEBI:183640"/>
        <dbReference type="EC" id="2.1.1.137"/>
    </reaction>
</comment>
<evidence type="ECO:0000256" key="5">
    <source>
        <dbReference type="ARBA" id="ARBA00034545"/>
    </source>
</evidence>
<keyword evidence="11" id="KW-1185">Reference proteome</keyword>
<dbReference type="eggNOG" id="COG2226">
    <property type="taxonomic scope" value="Bacteria"/>
</dbReference>
<dbReference type="RefSeq" id="WP_011713082.1">
    <property type="nucleotide sequence ID" value="NC_008576.1"/>
</dbReference>
<feature type="domain" description="Methyltransferase" evidence="9">
    <location>
        <begin position="56"/>
        <end position="237"/>
    </location>
</feature>
<dbReference type="EMBL" id="CP000471">
    <property type="protein sequence ID" value="ABK43929.1"/>
    <property type="molecule type" value="Genomic_DNA"/>
</dbReference>
<dbReference type="GO" id="GO:0030791">
    <property type="term" value="F:arsenite methyltransferase activity"/>
    <property type="evidence" value="ECO:0007669"/>
    <property type="project" value="UniProtKB-EC"/>
</dbReference>
<evidence type="ECO:0000256" key="6">
    <source>
        <dbReference type="ARBA" id="ARBA00047941"/>
    </source>
</evidence>
<dbReference type="OrthoDB" id="9765084at2"/>
<keyword evidence="2" id="KW-0949">S-adenosyl-L-methionine</keyword>
<evidence type="ECO:0000259" key="9">
    <source>
        <dbReference type="Pfam" id="PF13847"/>
    </source>
</evidence>
<dbReference type="InterPro" id="IPR025714">
    <property type="entry name" value="Methyltranfer_dom"/>
</dbReference>
<reference evidence="11" key="1">
    <citation type="journal article" date="2009" name="Appl. Environ. Microbiol.">
        <title>Complete genome sequence of the chemolithoautotrophic marine magnetotactic coccus strain MC-1.</title>
        <authorList>
            <person name="Schubbe S."/>
            <person name="Williams T.J."/>
            <person name="Xie G."/>
            <person name="Kiss H.E."/>
            <person name="Brettin T.S."/>
            <person name="Martinez D."/>
            <person name="Ross C.A."/>
            <person name="Schuler D."/>
            <person name="Cox B.L."/>
            <person name="Nealson K.H."/>
            <person name="Bazylinski D.A."/>
        </authorList>
    </citation>
    <scope>NUCLEOTIDE SEQUENCE [LARGE SCALE GENOMIC DNA]</scope>
    <source>
        <strain evidence="11">ATCC BAA-1437 / JCM 17883 / MC-1</strain>
    </source>
</reference>
<evidence type="ECO:0000256" key="8">
    <source>
        <dbReference type="ARBA" id="ARBA00048428"/>
    </source>
</evidence>
<dbReference type="Pfam" id="PF13847">
    <property type="entry name" value="Methyltransf_31"/>
    <property type="match status" value="1"/>
</dbReference>
<accession>A0L7I6</accession>
<evidence type="ECO:0000256" key="7">
    <source>
        <dbReference type="ARBA" id="ARBA00047943"/>
    </source>
</evidence>
<dbReference type="AlphaFoldDB" id="A0L7I6"/>
<dbReference type="STRING" id="156889.Mmc1_1418"/>
<protein>
    <recommendedName>
        <fullName evidence="5">Arsenite methyltransferase</fullName>
        <ecNumber evidence="4">2.1.1.137</ecNumber>
    </recommendedName>
</protein>
<evidence type="ECO:0000256" key="4">
    <source>
        <dbReference type="ARBA" id="ARBA00034521"/>
    </source>
</evidence>
<evidence type="ECO:0000313" key="10">
    <source>
        <dbReference type="EMBL" id="ABK43929.1"/>
    </source>
</evidence>
<comment type="catalytic activity">
    <reaction evidence="8">
        <text>arsenic triglutathione + 3 [thioredoxin]-dithiol + 3 S-adenosyl-L-methionine = trimethylarsine + 3 [thioredoxin]-disulfide + 3 glutathione + 3 S-adenosyl-L-homocysteine + 3 H(+)</text>
        <dbReference type="Rhea" id="RHEA:69432"/>
        <dbReference type="Rhea" id="RHEA-COMP:10698"/>
        <dbReference type="Rhea" id="RHEA-COMP:10700"/>
        <dbReference type="ChEBI" id="CHEBI:15378"/>
        <dbReference type="ChEBI" id="CHEBI:27130"/>
        <dbReference type="ChEBI" id="CHEBI:29950"/>
        <dbReference type="ChEBI" id="CHEBI:50058"/>
        <dbReference type="ChEBI" id="CHEBI:57856"/>
        <dbReference type="ChEBI" id="CHEBI:57925"/>
        <dbReference type="ChEBI" id="CHEBI:59789"/>
        <dbReference type="ChEBI" id="CHEBI:183640"/>
        <dbReference type="EC" id="2.1.1.137"/>
    </reaction>
</comment>
<evidence type="ECO:0000313" key="11">
    <source>
        <dbReference type="Proteomes" id="UP000002586"/>
    </source>
</evidence>
<name>A0L7I6_MAGMM</name>
<proteinExistence type="inferred from homology"/>
<dbReference type="EC" id="2.1.1.137" evidence="4"/>
<keyword evidence="10" id="KW-0489">Methyltransferase</keyword>
<comment type="similarity">
    <text evidence="3">Belongs to the methyltransferase superfamily. Arsenite methyltransferase family.</text>
</comment>
<sequence length="379" mass="41184">MNMTSHVQARYAAGAQAVEPQLCCPIPYDQNLLTLLPQEIIERDYGCGDPSRYVRQGETVLDLGSGGGKICYMAAQLVGPGGRVIGVDMTDDMLALARHFQPYMAEKLGEDRVRFVKGQIQDLALDLDKVAAYLAEHPIGDLESLQRFEAWQQQQRAEQPMIASNSVDLVVSNCVLNLVDDGQKQQLMAEIFRVLKPGGRAAISDIVSDAPIPPSMKADAELWSGCISGAFEESAFGDAFRAVGFVGVTYDKWDEKPWRVEGGIEFRSVTVLAYKPPVVDPSDQGHGVIYKGPFTHATDEWENIYPCGQRIAVNKQTYELLGQAPYAAHFVRLAPQHALLPTPFTLPPGTARPVEFMRGGTTHLGGEAGGSCKPGGGCC</sequence>
<dbReference type="PANTHER" id="PTHR43675:SF8">
    <property type="entry name" value="ARSENITE METHYLTRANSFERASE"/>
    <property type="match status" value="1"/>
</dbReference>
<dbReference type="KEGG" id="mgm:Mmc1_1418"/>